<evidence type="ECO:0000256" key="1">
    <source>
        <dbReference type="SAM" id="MobiDB-lite"/>
    </source>
</evidence>
<feature type="compositionally biased region" description="Low complexity" evidence="1">
    <location>
        <begin position="251"/>
        <end position="264"/>
    </location>
</feature>
<sequence length="271" mass="31593">MTKTLVSPKLFSHKILLSLQFLQGLSRKKDGATARRITSYIKTNFPNDGDMASQVRASLDECVDYGFVRKLKNKYILVGPIASIQMQPHNSQHRMQEVERARKIFPYDWKHSRRRQYCQRERAPNNGTITSFLKAIKNWLFGNSPSYTDDLVLPKRVYNRRVMNLGQFGRTRRHKRCSRNGCTTSRTTPKSDFDTDRQKASKRSSDMDSMSCNELKKRRDKLRSETSRMLEKYNNKCDRGKSKRKNKQTDSDAYSFSASQSSDDTTSHHLR</sequence>
<reference evidence="2 3" key="1">
    <citation type="submission" date="2015-09" db="EMBL/GenBank/DDBJ databases">
        <title>Draft genome of the scarab beetle Oryctes borbonicus.</title>
        <authorList>
            <person name="Meyer J.M."/>
            <person name="Markov G.V."/>
            <person name="Baskaran P."/>
            <person name="Herrmann M."/>
            <person name="Sommer R.J."/>
            <person name="Roedelsperger C."/>
        </authorList>
    </citation>
    <scope>NUCLEOTIDE SEQUENCE [LARGE SCALE GENOMIC DNA]</scope>
    <source>
        <strain evidence="2">OB123</strain>
        <tissue evidence="2">Whole animal</tissue>
    </source>
</reference>
<feature type="compositionally biased region" description="Basic and acidic residues" evidence="1">
    <location>
        <begin position="189"/>
        <end position="206"/>
    </location>
</feature>
<feature type="compositionally biased region" description="Basic and acidic residues" evidence="1">
    <location>
        <begin position="214"/>
        <end position="240"/>
    </location>
</feature>
<name>A0A0T6BD94_9SCAR</name>
<evidence type="ECO:0000313" key="2">
    <source>
        <dbReference type="EMBL" id="KRT85214.1"/>
    </source>
</evidence>
<organism evidence="2 3">
    <name type="scientific">Oryctes borbonicus</name>
    <dbReference type="NCBI Taxonomy" id="1629725"/>
    <lineage>
        <taxon>Eukaryota</taxon>
        <taxon>Metazoa</taxon>
        <taxon>Ecdysozoa</taxon>
        <taxon>Arthropoda</taxon>
        <taxon>Hexapoda</taxon>
        <taxon>Insecta</taxon>
        <taxon>Pterygota</taxon>
        <taxon>Neoptera</taxon>
        <taxon>Endopterygota</taxon>
        <taxon>Coleoptera</taxon>
        <taxon>Polyphaga</taxon>
        <taxon>Scarabaeiformia</taxon>
        <taxon>Scarabaeidae</taxon>
        <taxon>Dynastinae</taxon>
        <taxon>Oryctes</taxon>
    </lineage>
</organism>
<keyword evidence="3" id="KW-1185">Reference proteome</keyword>
<evidence type="ECO:0000313" key="3">
    <source>
        <dbReference type="Proteomes" id="UP000051574"/>
    </source>
</evidence>
<gene>
    <name evidence="2" type="ORF">AMK59_2887</name>
</gene>
<dbReference type="AlphaFoldDB" id="A0A0T6BD94"/>
<dbReference type="EMBL" id="LJIG01001726">
    <property type="protein sequence ID" value="KRT85214.1"/>
    <property type="molecule type" value="Genomic_DNA"/>
</dbReference>
<feature type="region of interest" description="Disordered" evidence="1">
    <location>
        <begin position="170"/>
        <end position="271"/>
    </location>
</feature>
<accession>A0A0T6BD94</accession>
<dbReference type="Proteomes" id="UP000051574">
    <property type="component" value="Unassembled WGS sequence"/>
</dbReference>
<dbReference type="OrthoDB" id="6782495at2759"/>
<comment type="caution">
    <text evidence="2">The sequence shown here is derived from an EMBL/GenBank/DDBJ whole genome shotgun (WGS) entry which is preliminary data.</text>
</comment>
<proteinExistence type="predicted"/>
<protein>
    <submittedName>
        <fullName evidence="2">Uncharacterized protein</fullName>
    </submittedName>
</protein>